<dbReference type="Gene3D" id="6.10.250.600">
    <property type="match status" value="1"/>
</dbReference>
<gene>
    <name evidence="8" type="ORF">A9A59_2685</name>
</gene>
<dbReference type="InterPro" id="IPR052904">
    <property type="entry name" value="Acyl-CoA_dehydrogenase-like"/>
</dbReference>
<evidence type="ECO:0000313" key="8">
    <source>
        <dbReference type="EMBL" id="PFG75416.1"/>
    </source>
</evidence>
<evidence type="ECO:0000313" key="9">
    <source>
        <dbReference type="Proteomes" id="UP000223071"/>
    </source>
</evidence>
<reference evidence="8 9" key="1">
    <citation type="submission" date="2017-09" db="EMBL/GenBank/DDBJ databases">
        <title>Sequencing the genomes of two abundant thermophiles in Great Basin hot springs: Thermocrinis jamiesonii and novel Chloroflexi Thermoflexus hugenholtzii.</title>
        <authorList>
            <person name="Hedlund B."/>
        </authorList>
    </citation>
    <scope>NUCLEOTIDE SEQUENCE [LARGE SCALE GENOMIC DNA]</scope>
    <source>
        <strain evidence="8 9">G233</strain>
    </source>
</reference>
<comment type="similarity">
    <text evidence="1 4">Belongs to the acyl-CoA dehydrogenase family.</text>
</comment>
<keyword evidence="3 4" id="KW-0274">FAD</keyword>
<comment type="caution">
    <text evidence="8">The sequence shown here is derived from an EMBL/GenBank/DDBJ whole genome shotgun (WGS) entry which is preliminary data.</text>
</comment>
<accession>A0A2A9HKA0</accession>
<dbReference type="SUPFAM" id="SSF47203">
    <property type="entry name" value="Acyl-CoA dehydrogenase C-terminal domain-like"/>
    <property type="match status" value="1"/>
</dbReference>
<evidence type="ECO:0000256" key="1">
    <source>
        <dbReference type="ARBA" id="ARBA00009347"/>
    </source>
</evidence>
<protein>
    <submittedName>
        <fullName evidence="8">Alkylation response protein AidB-like acyl-CoA dehydrogenase</fullName>
    </submittedName>
</protein>
<dbReference type="PANTHER" id="PTHR42707">
    <property type="entry name" value="ACYL-COA DEHYDROGENASE"/>
    <property type="match status" value="1"/>
</dbReference>
<dbReference type="Pfam" id="PF00441">
    <property type="entry name" value="Acyl-CoA_dh_1"/>
    <property type="match status" value="1"/>
</dbReference>
<dbReference type="Pfam" id="PF02770">
    <property type="entry name" value="Acyl-CoA_dh_M"/>
    <property type="match status" value="1"/>
</dbReference>
<evidence type="ECO:0000259" key="5">
    <source>
        <dbReference type="Pfam" id="PF00441"/>
    </source>
</evidence>
<dbReference type="InterPro" id="IPR041504">
    <property type="entry name" value="AidB_N"/>
</dbReference>
<dbReference type="Gene3D" id="2.40.110.20">
    <property type="match status" value="1"/>
</dbReference>
<evidence type="ECO:0000256" key="3">
    <source>
        <dbReference type="ARBA" id="ARBA00022827"/>
    </source>
</evidence>
<dbReference type="InterPro" id="IPR036250">
    <property type="entry name" value="AcylCo_DH-like_C"/>
</dbReference>
<keyword evidence="9" id="KW-1185">Reference proteome</keyword>
<dbReference type="Proteomes" id="UP000223071">
    <property type="component" value="Unassembled WGS sequence"/>
</dbReference>
<dbReference type="PANTHER" id="PTHR42707:SF2">
    <property type="entry name" value="ACD11 DEHYDROGENASE"/>
    <property type="match status" value="1"/>
</dbReference>
<dbReference type="SUPFAM" id="SSF56645">
    <property type="entry name" value="Acyl-CoA dehydrogenase NM domain-like"/>
    <property type="match status" value="1"/>
</dbReference>
<name>A0A2A9HKA0_TEPT2</name>
<dbReference type="AlphaFoldDB" id="A0A2A9HKA0"/>
<dbReference type="Pfam" id="PF18158">
    <property type="entry name" value="AidB_N"/>
    <property type="match status" value="1"/>
</dbReference>
<proteinExistence type="inferred from homology"/>
<dbReference type="InterPro" id="IPR009075">
    <property type="entry name" value="AcylCo_DH/oxidase_C"/>
</dbReference>
<evidence type="ECO:0000256" key="4">
    <source>
        <dbReference type="RuleBase" id="RU362125"/>
    </source>
</evidence>
<dbReference type="EMBL" id="PDJQ01000001">
    <property type="protein sequence ID" value="PFG75416.1"/>
    <property type="molecule type" value="Genomic_DNA"/>
</dbReference>
<dbReference type="GO" id="GO:0003995">
    <property type="term" value="F:acyl-CoA dehydrogenase activity"/>
    <property type="evidence" value="ECO:0007669"/>
    <property type="project" value="TreeGrafter"/>
</dbReference>
<feature type="domain" description="Acyl-CoA dehydrogenase/oxidase C-terminal" evidence="5">
    <location>
        <begin position="290"/>
        <end position="446"/>
    </location>
</feature>
<evidence type="ECO:0000259" key="6">
    <source>
        <dbReference type="Pfam" id="PF02770"/>
    </source>
</evidence>
<dbReference type="InterPro" id="IPR009100">
    <property type="entry name" value="AcylCoA_DH/oxidase_NM_dom_sf"/>
</dbReference>
<evidence type="ECO:0000259" key="7">
    <source>
        <dbReference type="Pfam" id="PF18158"/>
    </source>
</evidence>
<dbReference type="RefSeq" id="WP_098504733.1">
    <property type="nucleotide sequence ID" value="NZ_PDJQ01000001.1"/>
</dbReference>
<organism evidence="8 9">
    <name type="scientific">Tepidiforma thermophila (strain KCTC 52669 / CGMCC 1.13589 / G233)</name>
    <dbReference type="NCBI Taxonomy" id="2761530"/>
    <lineage>
        <taxon>Bacteria</taxon>
        <taxon>Bacillati</taxon>
        <taxon>Chloroflexota</taxon>
        <taxon>Tepidiformia</taxon>
        <taxon>Tepidiformales</taxon>
        <taxon>Tepidiformaceae</taxon>
        <taxon>Tepidiforma</taxon>
    </lineage>
</organism>
<sequence length="579" mass="63855">MTTVTTPSNRAMPTTRGMNFFEADPNLERALRVYAGPEDAERALPHLREVGRCAGDELDELAALADANPPVLRTHDRFGRRVDEILYHPAFVEMQRLGFSRFGFAAMSHREGMLGWPGRVPHVVKFALSYVFVQAEFGLFCPISMTDSAARVLRMFGSPELQARYVPRLTSTDFGELMQSAQLLTERTGGSDVGASECVARLVDGEWRIWGEKWFCSNAGADVHLALARPEGAPAGTKGLGMFLVPRLLPDGSRNRYVIRRLKEKLGSRSMPTGEYEFEGATGYVVGKIDRGFAQMAEMINVSRLSNGMRAAALMRRSLLEAAVHARGRAAFGRALFDLPLVREQLFEMVLDSEAALAIVLFAAQALDRADAGSEHDELVVRITTPLIKYANCRRARWTAGMAMNIRGGNGYIEEWVNARLLRDAHLGSIWEGAENVVALDVARAALRNGAHEALFRELETRLDGATDDLARREAAAVREEMLRVRRQFERLLQASEDEREAKMAAMCDRLAAAVCATLLTAEGDREAGAGQGYGKLLAAREYRRRYLERQDPLEADTGALRWLGALVDGAPVPATALG</sequence>
<feature type="domain" description="Acyl-CoA oxidase/dehydrogenase middle" evidence="6">
    <location>
        <begin position="182"/>
        <end position="279"/>
    </location>
</feature>
<dbReference type="InterPro" id="IPR006091">
    <property type="entry name" value="Acyl-CoA_Oxase/DH_mid-dom"/>
</dbReference>
<keyword evidence="2 4" id="KW-0285">Flavoprotein</keyword>
<feature type="domain" description="Adaptive response protein AidB N-terminal" evidence="7">
    <location>
        <begin position="13"/>
        <end position="174"/>
    </location>
</feature>
<evidence type="ECO:0000256" key="2">
    <source>
        <dbReference type="ARBA" id="ARBA00022630"/>
    </source>
</evidence>
<comment type="cofactor">
    <cofactor evidence="4">
        <name>FAD</name>
        <dbReference type="ChEBI" id="CHEBI:57692"/>
    </cofactor>
</comment>
<keyword evidence="4" id="KW-0560">Oxidoreductase</keyword>
<dbReference type="Gene3D" id="1.20.140.10">
    <property type="entry name" value="Butyryl-CoA Dehydrogenase, subunit A, domain 3"/>
    <property type="match status" value="1"/>
</dbReference>